<feature type="compositionally biased region" description="Basic and acidic residues" evidence="1">
    <location>
        <begin position="199"/>
        <end position="215"/>
    </location>
</feature>
<feature type="region of interest" description="Disordered" evidence="1">
    <location>
        <begin position="180"/>
        <end position="227"/>
    </location>
</feature>
<keyword evidence="3" id="KW-1185">Reference proteome</keyword>
<name>A0A0M7BB58_9RHOB</name>
<reference evidence="2 3" key="1">
    <citation type="submission" date="2015-09" db="EMBL/GenBank/DDBJ databases">
        <authorList>
            <person name="Jackson K.R."/>
            <person name="Lunt B.L."/>
            <person name="Fisher J.N.B."/>
            <person name="Gardner A.V."/>
            <person name="Bailey M.E."/>
            <person name="Deus L.M."/>
            <person name="Earl A.S."/>
            <person name="Gibby P.D."/>
            <person name="Hartmann K.A."/>
            <person name="Liu J.E."/>
            <person name="Manci A.M."/>
            <person name="Nielsen D.A."/>
            <person name="Solomon M.B."/>
            <person name="Breakwell D.P."/>
            <person name="Burnett S.H."/>
            <person name="Grose J.H."/>
        </authorList>
    </citation>
    <scope>NUCLEOTIDE SEQUENCE [LARGE SCALE GENOMIC DNA]</scope>
    <source>
        <strain evidence="2 3">CECT 7799</strain>
    </source>
</reference>
<evidence type="ECO:0000313" key="3">
    <source>
        <dbReference type="Proteomes" id="UP000049455"/>
    </source>
</evidence>
<dbReference type="AlphaFoldDB" id="A0A0M7BB58"/>
<dbReference type="Proteomes" id="UP000049455">
    <property type="component" value="Unassembled WGS sequence"/>
</dbReference>
<organism evidence="2 3">
    <name type="scientific">Jannaschia seosinensis</name>
    <dbReference type="NCBI Taxonomy" id="313367"/>
    <lineage>
        <taxon>Bacteria</taxon>
        <taxon>Pseudomonadati</taxon>
        <taxon>Pseudomonadota</taxon>
        <taxon>Alphaproteobacteria</taxon>
        <taxon>Rhodobacterales</taxon>
        <taxon>Roseobacteraceae</taxon>
        <taxon>Jannaschia</taxon>
    </lineage>
</organism>
<evidence type="ECO:0000256" key="1">
    <source>
        <dbReference type="SAM" id="MobiDB-lite"/>
    </source>
</evidence>
<dbReference type="EMBL" id="CYPR01000108">
    <property type="protein sequence ID" value="CUH39044.1"/>
    <property type="molecule type" value="Genomic_DNA"/>
</dbReference>
<evidence type="ECO:0000313" key="2">
    <source>
        <dbReference type="EMBL" id="CUH39044.1"/>
    </source>
</evidence>
<gene>
    <name evidence="2" type="ORF">JSE7799_01763</name>
</gene>
<feature type="compositionally biased region" description="Basic residues" evidence="1">
    <location>
        <begin position="216"/>
        <end position="227"/>
    </location>
</feature>
<sequence length="227" mass="24939">MARAEKPLPFDLHRQLESPREHRCDLAGPVLDQLFQDRLKRRILPVHSFFSMVVLQGHGIPEWAACAGGAPARAHAPRLKRISRPEGTVPPTSPSLRCGVLLRPRKKFEPLVRRQGFEDLNEPDQGNGVEFGDLLGAAGLCHGLRPQESMIEVGLEPLGIEGLDDADPLSAEMHAGTPLSLEMPSRRGAGPSGWELVWSDDRTGRRHAGSRDARSVRRAPCQRRAAA</sequence>
<protein>
    <submittedName>
        <fullName evidence="2">Uncharacterized protein</fullName>
    </submittedName>
</protein>
<accession>A0A0M7BB58</accession>
<proteinExistence type="predicted"/>